<dbReference type="EMBL" id="JBHTLU010000012">
    <property type="protein sequence ID" value="MFD1219552.1"/>
    <property type="molecule type" value="Genomic_DNA"/>
</dbReference>
<gene>
    <name evidence="1" type="ORF">ACFQ4B_05445</name>
</gene>
<organism evidence="1 2">
    <name type="scientific">Paenibacillus vulneris</name>
    <dbReference type="NCBI Taxonomy" id="1133364"/>
    <lineage>
        <taxon>Bacteria</taxon>
        <taxon>Bacillati</taxon>
        <taxon>Bacillota</taxon>
        <taxon>Bacilli</taxon>
        <taxon>Bacillales</taxon>
        <taxon>Paenibacillaceae</taxon>
        <taxon>Paenibacillus</taxon>
    </lineage>
</organism>
<evidence type="ECO:0000313" key="2">
    <source>
        <dbReference type="Proteomes" id="UP001597180"/>
    </source>
</evidence>
<protein>
    <submittedName>
        <fullName evidence="1">Uncharacterized protein</fullName>
    </submittedName>
</protein>
<comment type="caution">
    <text evidence="1">The sequence shown here is derived from an EMBL/GenBank/DDBJ whole genome shotgun (WGS) entry which is preliminary data.</text>
</comment>
<keyword evidence="2" id="KW-1185">Reference proteome</keyword>
<reference evidence="2" key="1">
    <citation type="journal article" date="2019" name="Int. J. Syst. Evol. Microbiol.">
        <title>The Global Catalogue of Microorganisms (GCM) 10K type strain sequencing project: providing services to taxonomists for standard genome sequencing and annotation.</title>
        <authorList>
            <consortium name="The Broad Institute Genomics Platform"/>
            <consortium name="The Broad Institute Genome Sequencing Center for Infectious Disease"/>
            <person name="Wu L."/>
            <person name="Ma J."/>
        </authorList>
    </citation>
    <scope>NUCLEOTIDE SEQUENCE [LARGE SCALE GENOMIC DNA]</scope>
    <source>
        <strain evidence="2">CCUG 53270</strain>
    </source>
</reference>
<proteinExistence type="predicted"/>
<sequence length="61" mass="7083">MIFLTTGEKDNLSRFMSKLFDINICYRAYLVDKGYKFENVTGDFEKVREVAVKSGVKIQIL</sequence>
<evidence type="ECO:0000313" key="1">
    <source>
        <dbReference type="EMBL" id="MFD1219552.1"/>
    </source>
</evidence>
<name>A0ABW3UF29_9BACL</name>
<dbReference type="Proteomes" id="UP001597180">
    <property type="component" value="Unassembled WGS sequence"/>
</dbReference>
<dbReference type="RefSeq" id="WP_345595044.1">
    <property type="nucleotide sequence ID" value="NZ_BAABJG010000055.1"/>
</dbReference>
<accession>A0ABW3UF29</accession>